<reference evidence="1 2" key="1">
    <citation type="submission" date="2019-08" db="EMBL/GenBank/DDBJ databases">
        <title>Deep-cultivation of Planctomycetes and their phenomic and genomic characterization uncovers novel biology.</title>
        <authorList>
            <person name="Wiegand S."/>
            <person name="Jogler M."/>
            <person name="Boedeker C."/>
            <person name="Pinto D."/>
            <person name="Vollmers J."/>
            <person name="Rivas-Marin E."/>
            <person name="Kohn T."/>
            <person name="Peeters S.H."/>
            <person name="Heuer A."/>
            <person name="Rast P."/>
            <person name="Oberbeckmann S."/>
            <person name="Bunk B."/>
            <person name="Jeske O."/>
            <person name="Meyerdierks A."/>
            <person name="Storesund J.E."/>
            <person name="Kallscheuer N."/>
            <person name="Luecker S."/>
            <person name="Lage O.M."/>
            <person name="Pohl T."/>
            <person name="Merkel B.J."/>
            <person name="Hornburger P."/>
            <person name="Mueller R.-W."/>
            <person name="Bruemmer F."/>
            <person name="Labrenz M."/>
            <person name="Spormann A.M."/>
            <person name="Op den Camp H."/>
            <person name="Overmann J."/>
            <person name="Amann R."/>
            <person name="Jetten M.S.M."/>
            <person name="Mascher T."/>
            <person name="Medema M.H."/>
            <person name="Devos D.P."/>
            <person name="Kaster A.-K."/>
            <person name="Ovreas L."/>
            <person name="Rohde M."/>
            <person name="Galperin M.Y."/>
            <person name="Jogler C."/>
        </authorList>
    </citation>
    <scope>NUCLEOTIDE SEQUENCE [LARGE SCALE GENOMIC DNA]</scope>
    <source>
        <strain evidence="1 2">DSM 8797</strain>
    </source>
</reference>
<dbReference type="SUPFAM" id="SSF160631">
    <property type="entry name" value="SMI1/KNR4-like"/>
    <property type="match status" value="1"/>
</dbReference>
<dbReference type="GeneID" id="98649241"/>
<proteinExistence type="predicted"/>
<dbReference type="RefSeq" id="WP_002648792.1">
    <property type="nucleotide sequence ID" value="NZ_CP042910.1"/>
</dbReference>
<dbReference type="Proteomes" id="UP000322887">
    <property type="component" value="Chromosome"/>
</dbReference>
<dbReference type="EMBL" id="CP042910">
    <property type="protein sequence ID" value="QEG18892.1"/>
    <property type="molecule type" value="Genomic_DNA"/>
</dbReference>
<evidence type="ECO:0008006" key="3">
    <source>
        <dbReference type="Google" id="ProtNLM"/>
    </source>
</evidence>
<keyword evidence="2" id="KW-1185">Reference proteome</keyword>
<dbReference type="Pfam" id="PF14435">
    <property type="entry name" value="SUKH-4"/>
    <property type="match status" value="1"/>
</dbReference>
<evidence type="ECO:0000313" key="2">
    <source>
        <dbReference type="Proteomes" id="UP000322887"/>
    </source>
</evidence>
<name>A0ABX5YTJ9_9PLAN</name>
<organism evidence="1 2">
    <name type="scientific">Gimesia maris</name>
    <dbReference type="NCBI Taxonomy" id="122"/>
    <lineage>
        <taxon>Bacteria</taxon>
        <taxon>Pseudomonadati</taxon>
        <taxon>Planctomycetota</taxon>
        <taxon>Planctomycetia</taxon>
        <taxon>Planctomycetales</taxon>
        <taxon>Planctomycetaceae</taxon>
        <taxon>Gimesia</taxon>
    </lineage>
</organism>
<dbReference type="InterPro" id="IPR025851">
    <property type="entry name" value="SUKH-4"/>
</dbReference>
<evidence type="ECO:0000313" key="1">
    <source>
        <dbReference type="EMBL" id="QEG18892.1"/>
    </source>
</evidence>
<dbReference type="InterPro" id="IPR037883">
    <property type="entry name" value="Knr4/Smi1-like_sf"/>
</dbReference>
<accession>A0ABX5YTJ9</accession>
<sequence length="187" mass="20904">MSPESFCERWCDDEDEVLIAFPAQSVAGLSIPETSREFLKSAGLPDSAAPFLDFQAPESGVLPDVSEKWNQDPSFQRYRIIGNNGSGDPVCLDEAENGRVVYLNHDLNFKPVLINSSITALAESLLIYRQFVRDCQEQNGEDAWLDCDISEALLVRLNHDLTRIDSTGISPGCFWSMELERLREGDS</sequence>
<protein>
    <recommendedName>
        <fullName evidence="3">Knr4/Smi1-like domain-containing protein</fullName>
    </recommendedName>
</protein>
<gene>
    <name evidence="1" type="ORF">GmarT_47860</name>
</gene>